<evidence type="ECO:0000313" key="1">
    <source>
        <dbReference type="EMBL" id="KAJ9546927.1"/>
    </source>
</evidence>
<comment type="caution">
    <text evidence="1">The sequence shown here is derived from an EMBL/GenBank/DDBJ whole genome shotgun (WGS) entry which is preliminary data.</text>
</comment>
<accession>A0AA38T8X2</accession>
<proteinExistence type="predicted"/>
<organism evidence="1 2">
    <name type="scientific">Centaurea solstitialis</name>
    <name type="common">yellow star-thistle</name>
    <dbReference type="NCBI Taxonomy" id="347529"/>
    <lineage>
        <taxon>Eukaryota</taxon>
        <taxon>Viridiplantae</taxon>
        <taxon>Streptophyta</taxon>
        <taxon>Embryophyta</taxon>
        <taxon>Tracheophyta</taxon>
        <taxon>Spermatophyta</taxon>
        <taxon>Magnoliopsida</taxon>
        <taxon>eudicotyledons</taxon>
        <taxon>Gunneridae</taxon>
        <taxon>Pentapetalae</taxon>
        <taxon>asterids</taxon>
        <taxon>campanulids</taxon>
        <taxon>Asterales</taxon>
        <taxon>Asteraceae</taxon>
        <taxon>Carduoideae</taxon>
        <taxon>Cardueae</taxon>
        <taxon>Centaureinae</taxon>
        <taxon>Centaurea</taxon>
    </lineage>
</organism>
<dbReference type="AlphaFoldDB" id="A0AA38T8X2"/>
<sequence>MGRRKNDRGSNQRGGTASSVFEASSELRLWALHFGVGRFVTLPSCNNCMFIVVFRGWLFVYGHGLDSEAGCISRLDCRKSEIRGGLS</sequence>
<protein>
    <submittedName>
        <fullName evidence="1">Uncharacterized protein</fullName>
    </submittedName>
</protein>
<name>A0AA38T8X2_9ASTR</name>
<reference evidence="1" key="1">
    <citation type="submission" date="2023-03" db="EMBL/GenBank/DDBJ databases">
        <title>Chromosome-scale reference genome and RAD-based genetic map of yellow starthistle (Centaurea solstitialis) reveal putative structural variation and QTLs associated with invader traits.</title>
        <authorList>
            <person name="Reatini B."/>
            <person name="Cang F.A."/>
            <person name="Jiang Q."/>
            <person name="Mckibben M.T.W."/>
            <person name="Barker M.S."/>
            <person name="Rieseberg L.H."/>
            <person name="Dlugosch K.M."/>
        </authorList>
    </citation>
    <scope>NUCLEOTIDE SEQUENCE</scope>
    <source>
        <strain evidence="1">CAN-66</strain>
        <tissue evidence="1">Leaf</tissue>
    </source>
</reference>
<gene>
    <name evidence="1" type="ORF">OSB04_019470</name>
</gene>
<dbReference type="EMBL" id="JARYMX010000005">
    <property type="protein sequence ID" value="KAJ9546927.1"/>
    <property type="molecule type" value="Genomic_DNA"/>
</dbReference>
<evidence type="ECO:0000313" key="2">
    <source>
        <dbReference type="Proteomes" id="UP001172457"/>
    </source>
</evidence>
<dbReference type="Proteomes" id="UP001172457">
    <property type="component" value="Chromosome 5"/>
</dbReference>
<keyword evidence="2" id="KW-1185">Reference proteome</keyword>